<accession>A0A243WJN8</accession>
<dbReference type="Proteomes" id="UP000194873">
    <property type="component" value="Unassembled WGS sequence"/>
</dbReference>
<dbReference type="InterPro" id="IPR003779">
    <property type="entry name" value="CMD-like"/>
</dbReference>
<comment type="caution">
    <text evidence="2">The sequence shown here is derived from an EMBL/GenBank/DDBJ whole genome shotgun (WGS) entry which is preliminary data.</text>
</comment>
<protein>
    <recommendedName>
        <fullName evidence="1">Carboxymuconolactone decarboxylase-like domain-containing protein</fullName>
    </recommendedName>
</protein>
<keyword evidence="3" id="KW-1185">Reference proteome</keyword>
<dbReference type="Pfam" id="PF02627">
    <property type="entry name" value="CMD"/>
    <property type="match status" value="1"/>
</dbReference>
<name>A0A243WJN8_9BACT</name>
<dbReference type="SUPFAM" id="SSF69118">
    <property type="entry name" value="AhpD-like"/>
    <property type="match status" value="1"/>
</dbReference>
<feature type="domain" description="Carboxymuconolactone decarboxylase-like" evidence="1">
    <location>
        <begin position="65"/>
        <end position="140"/>
    </location>
</feature>
<dbReference type="PANTHER" id="PTHR34846">
    <property type="entry name" value="4-CARBOXYMUCONOLACTONE DECARBOXYLASE FAMILY PROTEIN (AFU_ORTHOLOGUE AFUA_6G11590)"/>
    <property type="match status" value="1"/>
</dbReference>
<dbReference type="GO" id="GO:0051920">
    <property type="term" value="F:peroxiredoxin activity"/>
    <property type="evidence" value="ECO:0007669"/>
    <property type="project" value="InterPro"/>
</dbReference>
<dbReference type="Gene3D" id="1.20.1290.10">
    <property type="entry name" value="AhpD-like"/>
    <property type="match status" value="1"/>
</dbReference>
<dbReference type="InterPro" id="IPR029032">
    <property type="entry name" value="AhpD-like"/>
</dbReference>
<dbReference type="PANTHER" id="PTHR34846:SF11">
    <property type="entry name" value="4-CARBOXYMUCONOLACTONE DECARBOXYLASE FAMILY PROTEIN (AFU_ORTHOLOGUE AFUA_6G11590)"/>
    <property type="match status" value="1"/>
</dbReference>
<dbReference type="AlphaFoldDB" id="A0A243WJN8"/>
<dbReference type="EMBL" id="MTSE01000001">
    <property type="protein sequence ID" value="OUJ76105.1"/>
    <property type="molecule type" value="Genomic_DNA"/>
</dbReference>
<proteinExistence type="predicted"/>
<dbReference type="OrthoDB" id="949132at2"/>
<dbReference type="RefSeq" id="WP_086592355.1">
    <property type="nucleotide sequence ID" value="NZ_MTSE01000001.1"/>
</dbReference>
<reference evidence="2 3" key="1">
    <citation type="submission" date="2017-01" db="EMBL/GenBank/DDBJ databases">
        <title>A new Hymenobacter.</title>
        <authorList>
            <person name="Liang Y."/>
            <person name="Feng F."/>
        </authorList>
    </citation>
    <scope>NUCLEOTIDE SEQUENCE [LARGE SCALE GENOMIC DNA]</scope>
    <source>
        <strain evidence="2">MIMBbqt21</strain>
    </source>
</reference>
<organism evidence="2 3">
    <name type="scientific">Hymenobacter crusticola</name>
    <dbReference type="NCBI Taxonomy" id="1770526"/>
    <lineage>
        <taxon>Bacteria</taxon>
        <taxon>Pseudomonadati</taxon>
        <taxon>Bacteroidota</taxon>
        <taxon>Cytophagia</taxon>
        <taxon>Cytophagales</taxon>
        <taxon>Hymenobacteraceae</taxon>
        <taxon>Hymenobacter</taxon>
    </lineage>
</organism>
<evidence type="ECO:0000259" key="1">
    <source>
        <dbReference type="Pfam" id="PF02627"/>
    </source>
</evidence>
<gene>
    <name evidence="2" type="ORF">BXP70_02175</name>
</gene>
<evidence type="ECO:0000313" key="2">
    <source>
        <dbReference type="EMBL" id="OUJ76105.1"/>
    </source>
</evidence>
<sequence>MIPADNTLGGRIPLLAPEDLSSDQQTLYTQLKATMVPWAKKSGFQAETSDEKLIGPFNALLRSPLISKALMEVTAAEGAHTALSEKVRQVVILTVGVAWQAAYELYAHVAVAEKAGIDEPKIQLLAAGQKPDGLSIEEDVAYDFTHQLTTTHQIDPALYERALVAFGEKGLVDLICLAGQYMTISGLLNTFAVPAPQAQ</sequence>
<evidence type="ECO:0000313" key="3">
    <source>
        <dbReference type="Proteomes" id="UP000194873"/>
    </source>
</evidence>